<comment type="function">
    <text evidence="4">Contacts the emerging nascent chain on the ribosome.</text>
</comment>
<dbReference type="Gene3D" id="2.20.70.30">
    <property type="entry name" value="Nascent polypeptide-associated complex domain"/>
    <property type="match status" value="1"/>
</dbReference>
<reference evidence="8 9" key="1">
    <citation type="journal article" date="2019" name="Int. J. Syst. Evol. Microbiol.">
        <title>The Global Catalogue of Microorganisms (GCM) 10K type strain sequencing project: providing services to taxonomists for standard genome sequencing and annotation.</title>
        <authorList>
            <consortium name="The Broad Institute Genomics Platform"/>
            <consortium name="The Broad Institute Genome Sequencing Center for Infectious Disease"/>
            <person name="Wu L."/>
            <person name="Ma J."/>
        </authorList>
    </citation>
    <scope>NUCLEOTIDE SEQUENCE [LARGE SCALE GENOMIC DNA]</scope>
    <source>
        <strain evidence="8 9">CGMCC 1.12563</strain>
    </source>
</reference>
<evidence type="ECO:0000313" key="8">
    <source>
        <dbReference type="EMBL" id="MFD1512029.1"/>
    </source>
</evidence>
<dbReference type="Gene3D" id="1.10.8.10">
    <property type="entry name" value="DNA helicase RuvA subunit, C-terminal domain"/>
    <property type="match status" value="1"/>
</dbReference>
<dbReference type="InterPro" id="IPR005231">
    <property type="entry name" value="NAC_arc"/>
</dbReference>
<dbReference type="Pfam" id="PF01849">
    <property type="entry name" value="NAC"/>
    <property type="match status" value="1"/>
</dbReference>
<evidence type="ECO:0000256" key="1">
    <source>
        <dbReference type="ARBA" id="ARBA00022448"/>
    </source>
</evidence>
<comment type="caution">
    <text evidence="8">The sequence shown here is derived from an EMBL/GenBank/DDBJ whole genome shotgun (WGS) entry which is preliminary data.</text>
</comment>
<accession>A0ABD6AQS2</accession>
<dbReference type="Proteomes" id="UP001597187">
    <property type="component" value="Unassembled WGS sequence"/>
</dbReference>
<evidence type="ECO:0000256" key="2">
    <source>
        <dbReference type="ARBA" id="ARBA00022884"/>
    </source>
</evidence>
<organism evidence="8 9">
    <name type="scientific">Halomarina rubra</name>
    <dbReference type="NCBI Taxonomy" id="2071873"/>
    <lineage>
        <taxon>Archaea</taxon>
        <taxon>Methanobacteriati</taxon>
        <taxon>Methanobacteriota</taxon>
        <taxon>Stenosarchaea group</taxon>
        <taxon>Halobacteria</taxon>
        <taxon>Halobacteriales</taxon>
        <taxon>Natronomonadaceae</taxon>
        <taxon>Halomarina</taxon>
    </lineage>
</organism>
<keyword evidence="1 4" id="KW-0813">Transport</keyword>
<dbReference type="PROSITE" id="PS51151">
    <property type="entry name" value="NAC_AB"/>
    <property type="match status" value="1"/>
</dbReference>
<dbReference type="GO" id="GO:0015031">
    <property type="term" value="P:protein transport"/>
    <property type="evidence" value="ECO:0007669"/>
    <property type="project" value="UniProtKB-UniRule"/>
</dbReference>
<keyword evidence="9" id="KW-1185">Reference proteome</keyword>
<keyword evidence="3 4" id="KW-0653">Protein transport</keyword>
<dbReference type="GO" id="GO:0003723">
    <property type="term" value="F:RNA binding"/>
    <property type="evidence" value="ECO:0007669"/>
    <property type="project" value="UniProtKB-UniRule"/>
</dbReference>
<evidence type="ECO:0000256" key="3">
    <source>
        <dbReference type="ARBA" id="ARBA00022927"/>
    </source>
</evidence>
<evidence type="ECO:0000256" key="4">
    <source>
        <dbReference type="HAMAP-Rule" id="MF_00814"/>
    </source>
</evidence>
<proteinExistence type="inferred from homology"/>
<sequence>MFGGGGGLDPRKMKQMMKQMGIEVTEIEANEIVIRTDDEELVFTDVDVQRMDAQGQATYQIVGDPEIRALGEGGATADDAGVGEGATEKSGGADEVDVGAADEIPDADVEIVAQRTGATEEAAREALEAEGGDLAAAVSRLE</sequence>
<dbReference type="HAMAP" id="MF_00814">
    <property type="entry name" value="NAC_arch"/>
    <property type="match status" value="1"/>
</dbReference>
<evidence type="ECO:0000256" key="5">
    <source>
        <dbReference type="NCBIfam" id="TIGR00264"/>
    </source>
</evidence>
<dbReference type="EMBL" id="JBHUDC010000002">
    <property type="protein sequence ID" value="MFD1512029.1"/>
    <property type="molecule type" value="Genomic_DNA"/>
</dbReference>
<dbReference type="InterPro" id="IPR038187">
    <property type="entry name" value="NAC_A/B_dom_sf"/>
</dbReference>
<dbReference type="NCBIfam" id="TIGR00264">
    <property type="entry name" value="archaeal-type nascent polypeptide-associated complex protein"/>
    <property type="match status" value="1"/>
</dbReference>
<evidence type="ECO:0000256" key="6">
    <source>
        <dbReference type="SAM" id="MobiDB-lite"/>
    </source>
</evidence>
<dbReference type="InterPro" id="IPR002715">
    <property type="entry name" value="Nas_poly-pep-assoc_cplx_dom"/>
</dbReference>
<gene>
    <name evidence="4" type="primary">nac</name>
    <name evidence="8" type="ORF">ACFSBT_01880</name>
</gene>
<name>A0ABD6AQS2_9EURY</name>
<dbReference type="SMART" id="SM01407">
    <property type="entry name" value="NAC"/>
    <property type="match status" value="1"/>
</dbReference>
<dbReference type="AlphaFoldDB" id="A0ABD6AQS2"/>
<protein>
    <recommendedName>
        <fullName evidence="4 5">Nascent polypeptide-associated complex protein</fullName>
    </recommendedName>
</protein>
<evidence type="ECO:0000259" key="7">
    <source>
        <dbReference type="PROSITE" id="PS51151"/>
    </source>
</evidence>
<dbReference type="RefSeq" id="WP_250872018.1">
    <property type="nucleotide sequence ID" value="NZ_JALXFV010000002.1"/>
</dbReference>
<keyword evidence="2 4" id="KW-0694">RNA-binding</keyword>
<feature type="region of interest" description="Disordered" evidence="6">
    <location>
        <begin position="70"/>
        <end position="104"/>
    </location>
</feature>
<comment type="subunit">
    <text evidence="4">Homodimer. Interacts with the ribosome. Binds ribosomal RNA.</text>
</comment>
<comment type="similarity">
    <text evidence="4">Belongs to the NAC-alpha family.</text>
</comment>
<evidence type="ECO:0000313" key="9">
    <source>
        <dbReference type="Proteomes" id="UP001597187"/>
    </source>
</evidence>
<feature type="domain" description="NAC-A/B" evidence="7">
    <location>
        <begin position="7"/>
        <end position="74"/>
    </location>
</feature>